<dbReference type="STRING" id="990268.JCM19235_836"/>
<keyword evidence="4" id="KW-0547">Nucleotide-binding</keyword>
<dbReference type="PANTHER" id="PTHR43071:SF2">
    <property type="entry name" value="2-AMINO-4-HYDROXY-6-HYDROXYMETHYLDIHYDROPTERIDINE PYROPHOSPHOKINASE"/>
    <property type="match status" value="1"/>
</dbReference>
<reference evidence="9 10" key="1">
    <citation type="submission" date="2014-09" db="EMBL/GenBank/DDBJ databases">
        <title>Vibrio maritimus JCM 19235. (C45) whole genome shotgun sequence.</title>
        <authorList>
            <person name="Sawabe T."/>
            <person name="Meirelles P."/>
            <person name="Nakanishi M."/>
            <person name="Sayaka M."/>
            <person name="Hattori M."/>
            <person name="Ohkuma M."/>
        </authorList>
    </citation>
    <scope>NUCLEOTIDE SEQUENCE [LARGE SCALE GENOMIC DNA]</scope>
    <source>
        <strain evidence="10">JCM19235</strain>
    </source>
</reference>
<comment type="caution">
    <text evidence="9">The sequence shown here is derived from an EMBL/GenBank/DDBJ whole genome shotgun (WGS) entry which is preliminary data.</text>
</comment>
<evidence type="ECO:0000256" key="4">
    <source>
        <dbReference type="ARBA" id="ARBA00022741"/>
    </source>
</evidence>
<dbReference type="SUPFAM" id="SSF55083">
    <property type="entry name" value="6-hydroxymethyl-7,8-dihydropterin pyrophosphokinase, HPPK"/>
    <property type="match status" value="1"/>
</dbReference>
<dbReference type="GO" id="GO:0046654">
    <property type="term" value="P:tetrahydrofolate biosynthetic process"/>
    <property type="evidence" value="ECO:0007669"/>
    <property type="project" value="UniProtKB-UniPathway"/>
</dbReference>
<dbReference type="InterPro" id="IPR000550">
    <property type="entry name" value="Hppk"/>
</dbReference>
<keyword evidence="3 9" id="KW-0808">Transferase</keyword>
<dbReference type="GO" id="GO:0046656">
    <property type="term" value="P:folic acid biosynthetic process"/>
    <property type="evidence" value="ECO:0007669"/>
    <property type="project" value="UniProtKB-KW"/>
</dbReference>
<dbReference type="NCBIfam" id="TIGR01498">
    <property type="entry name" value="folK"/>
    <property type="match status" value="1"/>
</dbReference>
<proteinExistence type="predicted"/>
<dbReference type="OrthoDB" id="9790168at2"/>
<evidence type="ECO:0000256" key="5">
    <source>
        <dbReference type="ARBA" id="ARBA00022777"/>
    </source>
</evidence>
<comment type="pathway">
    <text evidence="1">Cofactor biosynthesis; tetrahydrofolate biosynthesis; 2-amino-4-hydroxy-6-hydroxymethyl-7,8-dihydropteridine diphosphate from 7,8-dihydroneopterin triphosphate: step 4/4.</text>
</comment>
<dbReference type="GO" id="GO:0016301">
    <property type="term" value="F:kinase activity"/>
    <property type="evidence" value="ECO:0007669"/>
    <property type="project" value="UniProtKB-KW"/>
</dbReference>
<name>A0A090RVQ4_9VIBR</name>
<dbReference type="GO" id="GO:0005524">
    <property type="term" value="F:ATP binding"/>
    <property type="evidence" value="ECO:0007669"/>
    <property type="project" value="UniProtKB-KW"/>
</dbReference>
<keyword evidence="5 9" id="KW-0418">Kinase</keyword>
<dbReference type="InterPro" id="IPR035907">
    <property type="entry name" value="Hppk_sf"/>
</dbReference>
<evidence type="ECO:0000256" key="7">
    <source>
        <dbReference type="ARBA" id="ARBA00022909"/>
    </source>
</evidence>
<evidence type="ECO:0000256" key="2">
    <source>
        <dbReference type="ARBA" id="ARBA00013253"/>
    </source>
</evidence>
<dbReference type="PANTHER" id="PTHR43071">
    <property type="entry name" value="2-AMINO-4-HYDROXY-6-HYDROXYMETHYLDIHYDROPTERIDINE PYROPHOSPHOKINASE"/>
    <property type="match status" value="1"/>
</dbReference>
<dbReference type="Pfam" id="PF01288">
    <property type="entry name" value="HPPK"/>
    <property type="match status" value="1"/>
</dbReference>
<gene>
    <name evidence="9" type="ORF">JCM19235_836</name>
</gene>
<dbReference type="EC" id="2.7.6.3" evidence="2"/>
<keyword evidence="7" id="KW-0289">Folate biosynthesis</keyword>
<evidence type="ECO:0000259" key="8">
    <source>
        <dbReference type="Pfam" id="PF01288"/>
    </source>
</evidence>
<keyword evidence="10" id="KW-1185">Reference proteome</keyword>
<dbReference type="EMBL" id="BBMR01000004">
    <property type="protein sequence ID" value="GAL19480.1"/>
    <property type="molecule type" value="Genomic_DNA"/>
</dbReference>
<dbReference type="CDD" id="cd00483">
    <property type="entry name" value="HPPK"/>
    <property type="match status" value="1"/>
</dbReference>
<feature type="domain" description="7,8-dihydro-6-hydroxymethylpterin-pyrophosphokinase" evidence="8">
    <location>
        <begin position="5"/>
        <end position="129"/>
    </location>
</feature>
<dbReference type="UniPathway" id="UPA00077">
    <property type="reaction ID" value="UER00155"/>
</dbReference>
<evidence type="ECO:0000256" key="6">
    <source>
        <dbReference type="ARBA" id="ARBA00022840"/>
    </source>
</evidence>
<sequence>MITTYIGIGTNVEREKHIRAAFVELTSLGRNLALSPVYACESFGFDGSEFYNMVVRVDTDLNLFELSQVLKQIEIKWGRAADAAKFQDRTLDLDILLYGNEISQKKPLVPREDIFKYSFVTQPLYDLDPQLVIPNDGRTVEQILETMSDVDSLKKSIFNFSW</sequence>
<evidence type="ECO:0000256" key="1">
    <source>
        <dbReference type="ARBA" id="ARBA00005051"/>
    </source>
</evidence>
<dbReference type="Proteomes" id="UP000029228">
    <property type="component" value="Unassembled WGS sequence"/>
</dbReference>
<dbReference type="AlphaFoldDB" id="A0A090RVQ4"/>
<organism evidence="9 10">
    <name type="scientific">Vibrio maritimus</name>
    <dbReference type="NCBI Taxonomy" id="990268"/>
    <lineage>
        <taxon>Bacteria</taxon>
        <taxon>Pseudomonadati</taxon>
        <taxon>Pseudomonadota</taxon>
        <taxon>Gammaproteobacteria</taxon>
        <taxon>Vibrionales</taxon>
        <taxon>Vibrionaceae</taxon>
        <taxon>Vibrio</taxon>
    </lineage>
</organism>
<keyword evidence="6" id="KW-0067">ATP-binding</keyword>
<accession>A0A090RVQ4</accession>
<protein>
    <recommendedName>
        <fullName evidence="2">2-amino-4-hydroxy-6-hydroxymethyldihydropteridine diphosphokinase</fullName>
        <ecNumber evidence="2">2.7.6.3</ecNumber>
    </recommendedName>
</protein>
<dbReference type="GO" id="GO:0003848">
    <property type="term" value="F:2-amino-4-hydroxy-6-hydroxymethyldihydropteridine diphosphokinase activity"/>
    <property type="evidence" value="ECO:0007669"/>
    <property type="project" value="UniProtKB-EC"/>
</dbReference>
<dbReference type="Gene3D" id="3.30.70.560">
    <property type="entry name" value="7,8-Dihydro-6-hydroxymethylpterin-pyrophosphokinase HPPK"/>
    <property type="match status" value="1"/>
</dbReference>
<evidence type="ECO:0000313" key="10">
    <source>
        <dbReference type="Proteomes" id="UP000029228"/>
    </source>
</evidence>
<evidence type="ECO:0000256" key="3">
    <source>
        <dbReference type="ARBA" id="ARBA00022679"/>
    </source>
</evidence>
<evidence type="ECO:0000313" key="9">
    <source>
        <dbReference type="EMBL" id="GAL19480.1"/>
    </source>
</evidence>